<dbReference type="InterPro" id="IPR009100">
    <property type="entry name" value="AcylCoA_DH/oxidase_NM_dom_sf"/>
</dbReference>
<dbReference type="EMBL" id="JBHSEH010000016">
    <property type="protein sequence ID" value="MFC4427099.1"/>
    <property type="molecule type" value="Genomic_DNA"/>
</dbReference>
<evidence type="ECO:0000313" key="3">
    <source>
        <dbReference type="EMBL" id="MFC4427099.1"/>
    </source>
</evidence>
<name>A0ABV8XNF6_9DEIO</name>
<gene>
    <name evidence="3" type="ORF">ACFOZ9_12845</name>
</gene>
<dbReference type="Proteomes" id="UP001595998">
    <property type="component" value="Unassembled WGS sequence"/>
</dbReference>
<dbReference type="InterPro" id="IPR037069">
    <property type="entry name" value="AcylCoA_DH/ox_N_sf"/>
</dbReference>
<dbReference type="SUPFAM" id="SSF56645">
    <property type="entry name" value="Acyl-CoA dehydrogenase NM domain-like"/>
    <property type="match status" value="1"/>
</dbReference>
<reference evidence="4" key="1">
    <citation type="journal article" date="2019" name="Int. J. Syst. Evol. Microbiol.">
        <title>The Global Catalogue of Microorganisms (GCM) 10K type strain sequencing project: providing services to taxonomists for standard genome sequencing and annotation.</title>
        <authorList>
            <consortium name="The Broad Institute Genomics Platform"/>
            <consortium name="The Broad Institute Genome Sequencing Center for Infectious Disease"/>
            <person name="Wu L."/>
            <person name="Ma J."/>
        </authorList>
    </citation>
    <scope>NUCLEOTIDE SEQUENCE [LARGE SCALE GENOMIC DNA]</scope>
    <source>
        <strain evidence="4">CCUG 56029</strain>
    </source>
</reference>
<sequence>MTNSSVRPPLEQVALGVFEVIRAQAPENERQGHLSSATLAALHEADLFRILQPSSCGGSARPLPEVMRAVECVARADGAAGWCLLIGAASNAFASWLDPDVAQAMLTPDTVCSSIFMPSGEAVPEEGGYRVSGRWSYASGIQHATWVLASCAVAGQAPLQVFLPTRDIEIIPNWDVLGLRATGSHDFLVQDVFVPVERTLRFSQGAREASPLYTLPFQALLWLWFAPVPLGIARAALDALRDEVVSRGAGRIGPSGHARYAEAEAIWRAARAFASDVTERAWAAALTGEPFTPSAVAETGVMARHVAVSAARVTQMTHELAGGASLREGTLARAFRDAHAAMQHVALAPSVWENAGRTWLDAGPPG</sequence>
<dbReference type="Pfam" id="PF08028">
    <property type="entry name" value="Acyl-CoA_dh_2"/>
    <property type="match status" value="1"/>
</dbReference>
<feature type="domain" description="Acyl-CoA dehydrogenase C-terminal" evidence="2">
    <location>
        <begin position="223"/>
        <end position="347"/>
    </location>
</feature>
<evidence type="ECO:0000313" key="4">
    <source>
        <dbReference type="Proteomes" id="UP001595998"/>
    </source>
</evidence>
<dbReference type="Gene3D" id="1.20.140.10">
    <property type="entry name" value="Butyryl-CoA Dehydrogenase, subunit A, domain 3"/>
    <property type="match status" value="1"/>
</dbReference>
<dbReference type="Gene3D" id="1.10.540.10">
    <property type="entry name" value="Acyl-CoA dehydrogenase/oxidase, N-terminal domain"/>
    <property type="match status" value="1"/>
</dbReference>
<dbReference type="Gene3D" id="2.40.110.10">
    <property type="entry name" value="Butyryl-CoA Dehydrogenase, subunit A, domain 2"/>
    <property type="match status" value="1"/>
</dbReference>
<organism evidence="3 4">
    <name type="scientific">Deinococcus navajonensis</name>
    <dbReference type="NCBI Taxonomy" id="309884"/>
    <lineage>
        <taxon>Bacteria</taxon>
        <taxon>Thermotogati</taxon>
        <taxon>Deinococcota</taxon>
        <taxon>Deinococci</taxon>
        <taxon>Deinococcales</taxon>
        <taxon>Deinococcaceae</taxon>
        <taxon>Deinococcus</taxon>
    </lineage>
</organism>
<dbReference type="PIRSF" id="PIRSF016578">
    <property type="entry name" value="HsaA"/>
    <property type="match status" value="1"/>
</dbReference>
<proteinExistence type="predicted"/>
<dbReference type="SUPFAM" id="SSF47203">
    <property type="entry name" value="Acyl-CoA dehydrogenase C-terminal domain-like"/>
    <property type="match status" value="1"/>
</dbReference>
<keyword evidence="3" id="KW-0378">Hydrolase</keyword>
<accession>A0ABV8XNF6</accession>
<evidence type="ECO:0000259" key="2">
    <source>
        <dbReference type="Pfam" id="PF08028"/>
    </source>
</evidence>
<dbReference type="GO" id="GO:0016787">
    <property type="term" value="F:hydrolase activity"/>
    <property type="evidence" value="ECO:0007669"/>
    <property type="project" value="UniProtKB-KW"/>
</dbReference>
<comment type="caution">
    <text evidence="3">The sequence shown here is derived from an EMBL/GenBank/DDBJ whole genome shotgun (WGS) entry which is preliminary data.</text>
</comment>
<protein>
    <submittedName>
        <fullName evidence="3">Hydrolase</fullName>
    </submittedName>
</protein>
<keyword evidence="4" id="KW-1185">Reference proteome</keyword>
<dbReference type="PANTHER" id="PTHR43884">
    <property type="entry name" value="ACYL-COA DEHYDROGENASE"/>
    <property type="match status" value="1"/>
</dbReference>
<dbReference type="PANTHER" id="PTHR43884:SF12">
    <property type="entry name" value="ISOVALERYL-COA DEHYDROGENASE, MITOCHONDRIAL-RELATED"/>
    <property type="match status" value="1"/>
</dbReference>
<dbReference type="InterPro" id="IPR013107">
    <property type="entry name" value="Acyl-CoA_DH_C"/>
</dbReference>
<dbReference type="InterPro" id="IPR046373">
    <property type="entry name" value="Acyl-CoA_Oxase/DH_mid-dom_sf"/>
</dbReference>
<keyword evidence="1" id="KW-0560">Oxidoreductase</keyword>
<evidence type="ECO:0000256" key="1">
    <source>
        <dbReference type="ARBA" id="ARBA00023002"/>
    </source>
</evidence>
<dbReference type="RefSeq" id="WP_380040247.1">
    <property type="nucleotide sequence ID" value="NZ_JBHSEH010000016.1"/>
</dbReference>
<dbReference type="InterPro" id="IPR036250">
    <property type="entry name" value="AcylCo_DH-like_C"/>
</dbReference>